<feature type="compositionally biased region" description="Low complexity" evidence="1">
    <location>
        <begin position="953"/>
        <end position="974"/>
    </location>
</feature>
<dbReference type="HOGENOM" id="CLU_003703_13_0_1"/>
<gene>
    <name evidence="3" type="ORF">PHLGIDRAFT_80565</name>
</gene>
<dbReference type="InterPro" id="IPR040521">
    <property type="entry name" value="KDZ"/>
</dbReference>
<sequence length="1005" mass="114761">HRSEYLDELVRLKGRGDHASDGNGSAVHCTDCGSADGVFRCTECFGRDLVCQGCCLTRHAQLPLHRLERWTGTHFAKESLHSLGYSLQLGHSRGMHCITRHKRMITVFHVNGLHQVTVYFCGCDHSAERRQQLLRCEWYPATPLDPETCATFDLLRLFHIQNLQGNITAYDFYHALEMRTDGWQSSKLPDRRQTFMLIVREWRNLQALKRAGRCHDPAGVAGTKEGELAIPCRACPHPGVNLPDDWDTAPESEAYLYRQVVSIDCNFRVKSRYRKSNKPDVCLSPGWSYMVEHSKYEQHYTKYASQEEISNCVEHRAIGQANMKKHKGLNATGVVAASCRHELFRPNGLGDLQRGERHCNVDYIFLSALVGVAVLYLLATYDIACQYFTNFWSRMPNLPTRLHLKIPRASVSVKVPKAHLEVHKTECHGPFSLNWFQGACRTCGEGVERLWSWLNKAAPSVKEMTVSCRRETIDDFCSYAGWRKTLGLGHRLPRQLIQAIKEARIHRDEFQAFDENLRSRFQDLIPVWSRKFTSWEHGDHSDPCPYIPTLPRITMAGVREAIAIEEERTHATPTDDVNSTKTPTPLGFILLGLEIEAQQRALAEDVRVNPSLSVLDRSSRTDRRRALRKKIIMLRDLQRVFMPLLSSTVCFAPNGAIEDADGGATQEVEHVPLFLPSHPALESSRSAICDKTVIDVEMRLREAQAHEALDDLRHQLRIRTFANKYKKQQITGQRMNLRARKWQQTIDERAASCAARYRVAREALLRLRGPGDWEKSLKPLHDEDIRAINDRALTQHELEERRSIREAGGLPVDGIFGQSTQDGVEVGEGRRTLSWIWLVDGGDSQSDSDPHVQEVLRIEWGKCRSRRDRWEEQVKSVRHEMMFVIQYTRWKATWWREQARRRHVNDYALSEGLAAYALEHAAQEHSLAERWERLWAPVAKTADEYLRNPDADSVPASATPVASSSTSTPSEATVRSTAFVEITIEDDDEGDGDDDEELDEEEPQT</sequence>
<protein>
    <recommendedName>
        <fullName evidence="2">CxC2-like cysteine cluster KDZ transposase-associated domain-containing protein</fullName>
    </recommendedName>
</protein>
<evidence type="ECO:0000313" key="3">
    <source>
        <dbReference type="EMBL" id="KIP01466.1"/>
    </source>
</evidence>
<keyword evidence="4" id="KW-1185">Reference proteome</keyword>
<dbReference type="PANTHER" id="PTHR33096:SF1">
    <property type="entry name" value="CXC1-LIKE CYSTEINE CLUSTER ASSOCIATED WITH KDZ TRANSPOSASES DOMAIN-CONTAINING PROTEIN"/>
    <property type="match status" value="1"/>
</dbReference>
<proteinExistence type="predicted"/>
<feature type="non-terminal residue" evidence="3">
    <location>
        <position position="1"/>
    </location>
</feature>
<dbReference type="InterPro" id="IPR041457">
    <property type="entry name" value="CxC2_KDZ-assoc"/>
</dbReference>
<feature type="compositionally biased region" description="Acidic residues" evidence="1">
    <location>
        <begin position="983"/>
        <end position="1005"/>
    </location>
</feature>
<dbReference type="STRING" id="745531.A0A0C3RPL0"/>
<feature type="domain" description="CxC2-like cysteine cluster KDZ transposase-associated" evidence="2">
    <location>
        <begin position="80"/>
        <end position="182"/>
    </location>
</feature>
<dbReference type="AlphaFoldDB" id="A0A0C3RPL0"/>
<dbReference type="EMBL" id="KN840786">
    <property type="protein sequence ID" value="KIP01466.1"/>
    <property type="molecule type" value="Genomic_DNA"/>
</dbReference>
<dbReference type="OrthoDB" id="3257768at2759"/>
<evidence type="ECO:0000259" key="2">
    <source>
        <dbReference type="Pfam" id="PF18803"/>
    </source>
</evidence>
<name>A0A0C3RPL0_PHLG1</name>
<organism evidence="3 4">
    <name type="scientific">Phlebiopsis gigantea (strain 11061_1 CR5-6)</name>
    <name type="common">White-rot fungus</name>
    <name type="synonym">Peniophora gigantea</name>
    <dbReference type="NCBI Taxonomy" id="745531"/>
    <lineage>
        <taxon>Eukaryota</taxon>
        <taxon>Fungi</taxon>
        <taxon>Dikarya</taxon>
        <taxon>Basidiomycota</taxon>
        <taxon>Agaricomycotina</taxon>
        <taxon>Agaricomycetes</taxon>
        <taxon>Polyporales</taxon>
        <taxon>Phanerochaetaceae</taxon>
        <taxon>Phlebiopsis</taxon>
    </lineage>
</organism>
<evidence type="ECO:0000256" key="1">
    <source>
        <dbReference type="SAM" id="MobiDB-lite"/>
    </source>
</evidence>
<dbReference type="PANTHER" id="PTHR33096">
    <property type="entry name" value="CXC2 DOMAIN-CONTAINING PROTEIN"/>
    <property type="match status" value="1"/>
</dbReference>
<dbReference type="Pfam" id="PF18758">
    <property type="entry name" value="KDZ"/>
    <property type="match status" value="1"/>
</dbReference>
<dbReference type="Proteomes" id="UP000053257">
    <property type="component" value="Unassembled WGS sequence"/>
</dbReference>
<accession>A0A0C3RPL0</accession>
<reference evidence="3 4" key="1">
    <citation type="journal article" date="2014" name="PLoS Genet.">
        <title>Analysis of the Phlebiopsis gigantea genome, transcriptome and secretome provides insight into its pioneer colonization strategies of wood.</title>
        <authorList>
            <person name="Hori C."/>
            <person name="Ishida T."/>
            <person name="Igarashi K."/>
            <person name="Samejima M."/>
            <person name="Suzuki H."/>
            <person name="Master E."/>
            <person name="Ferreira P."/>
            <person name="Ruiz-Duenas F.J."/>
            <person name="Held B."/>
            <person name="Canessa P."/>
            <person name="Larrondo L.F."/>
            <person name="Schmoll M."/>
            <person name="Druzhinina I.S."/>
            <person name="Kubicek C.P."/>
            <person name="Gaskell J.A."/>
            <person name="Kersten P."/>
            <person name="St John F."/>
            <person name="Glasner J."/>
            <person name="Sabat G."/>
            <person name="Splinter BonDurant S."/>
            <person name="Syed K."/>
            <person name="Yadav J."/>
            <person name="Mgbeahuruike A.C."/>
            <person name="Kovalchuk A."/>
            <person name="Asiegbu F.O."/>
            <person name="Lackner G."/>
            <person name="Hoffmeister D."/>
            <person name="Rencoret J."/>
            <person name="Gutierrez A."/>
            <person name="Sun H."/>
            <person name="Lindquist E."/>
            <person name="Barry K."/>
            <person name="Riley R."/>
            <person name="Grigoriev I.V."/>
            <person name="Henrissat B."/>
            <person name="Kues U."/>
            <person name="Berka R.M."/>
            <person name="Martinez A.T."/>
            <person name="Covert S.F."/>
            <person name="Blanchette R.A."/>
            <person name="Cullen D."/>
        </authorList>
    </citation>
    <scope>NUCLEOTIDE SEQUENCE [LARGE SCALE GENOMIC DNA]</scope>
    <source>
        <strain evidence="3 4">11061_1 CR5-6</strain>
    </source>
</reference>
<dbReference type="Pfam" id="PF18803">
    <property type="entry name" value="CxC2"/>
    <property type="match status" value="1"/>
</dbReference>
<feature type="region of interest" description="Disordered" evidence="1">
    <location>
        <begin position="949"/>
        <end position="1005"/>
    </location>
</feature>
<evidence type="ECO:0000313" key="4">
    <source>
        <dbReference type="Proteomes" id="UP000053257"/>
    </source>
</evidence>